<dbReference type="Pfam" id="PF13988">
    <property type="entry name" value="DUF4225"/>
    <property type="match status" value="1"/>
</dbReference>
<protein>
    <recommendedName>
        <fullName evidence="3">DUF4225 domain-containing protein</fullName>
    </recommendedName>
</protein>
<dbReference type="InterPro" id="IPR025320">
    <property type="entry name" value="DUF4225"/>
</dbReference>
<evidence type="ECO:0000313" key="1">
    <source>
        <dbReference type="EMBL" id="POZ22524.1"/>
    </source>
</evidence>
<accession>A0ABX5A0N6</accession>
<evidence type="ECO:0000313" key="2">
    <source>
        <dbReference type="Proteomes" id="UP000237025"/>
    </source>
</evidence>
<comment type="caution">
    <text evidence="1">The sequence shown here is derived from an EMBL/GenBank/DDBJ whole genome shotgun (WGS) entry which is preliminary data.</text>
</comment>
<sequence length="286" mass="32633">MFLRSKLSPIFMFRQFKCELTAAEALMFYGSKEEFEIQKDEFMTVAQRLWMTEPSYFKQSDYFSRIIDVVRQVETEIQMSCLSWLGGEEILKYKTAVLNYQRSVIMNNKIYSRWMAEQEYKNKRAAELYNLYTKIIGFLSGIGQVTTGVGLCVSTGGSATVPGSAMILQGLNNIYENGYYLAVYEEASGPLREAYHYAASKAGYGGKQGDIAYGTIDLVLSGYGMARRIPTPRERSWNLFGIRLHQTDYVKGVSNMTKPLFMLEIISDEVTVLSLMPTYNETDLRH</sequence>
<proteinExistence type="predicted"/>
<dbReference type="EMBL" id="PQVW01000008">
    <property type="protein sequence ID" value="POZ22524.1"/>
    <property type="molecule type" value="Genomic_DNA"/>
</dbReference>
<keyword evidence="2" id="KW-1185">Reference proteome</keyword>
<evidence type="ECO:0008006" key="3">
    <source>
        <dbReference type="Google" id="ProtNLM"/>
    </source>
</evidence>
<name>A0ABX5A0N6_9ENTR</name>
<dbReference type="Proteomes" id="UP000237025">
    <property type="component" value="Unassembled WGS sequence"/>
</dbReference>
<gene>
    <name evidence="1" type="ORF">C3712_12625</name>
</gene>
<reference evidence="1 2" key="1">
    <citation type="submission" date="2018-02" db="EMBL/GenBank/DDBJ databases">
        <title>Lelliotia aquatilis sp. nov., isolated from drinking water.</title>
        <authorList>
            <person name="Kaempfer P."/>
            <person name="Glaeser S."/>
            <person name="Exner M."/>
            <person name="Doijad S."/>
            <person name="Chakraborty T."/>
        </authorList>
    </citation>
    <scope>NUCLEOTIDE SEQUENCE [LARGE SCALE GENOMIC DNA]</scope>
    <source>
        <strain evidence="1 2">6331-17</strain>
    </source>
</reference>
<organism evidence="1 2">
    <name type="scientific">Lelliottia aquatilis</name>
    <dbReference type="NCBI Taxonomy" id="2080838"/>
    <lineage>
        <taxon>Bacteria</taxon>
        <taxon>Pseudomonadati</taxon>
        <taxon>Pseudomonadota</taxon>
        <taxon>Gammaproteobacteria</taxon>
        <taxon>Enterobacterales</taxon>
        <taxon>Enterobacteriaceae</taxon>
        <taxon>Lelliottia</taxon>
    </lineage>
</organism>